<feature type="region of interest" description="Disordered" evidence="8">
    <location>
        <begin position="1098"/>
        <end position="1119"/>
    </location>
</feature>
<dbReference type="Gene3D" id="3.40.50.1820">
    <property type="entry name" value="alpha/beta hydrolase"/>
    <property type="match status" value="1"/>
</dbReference>
<gene>
    <name evidence="10" type="ORF">H2200_000965</name>
</gene>
<evidence type="ECO:0000256" key="1">
    <source>
        <dbReference type="ARBA" id="ARBA00004173"/>
    </source>
</evidence>
<comment type="caution">
    <text evidence="10">The sequence shown here is derived from an EMBL/GenBank/DDBJ whole genome shotgun (WGS) entry which is preliminary data.</text>
</comment>
<evidence type="ECO:0000259" key="9">
    <source>
        <dbReference type="PROSITE" id="PS50053"/>
    </source>
</evidence>
<dbReference type="InterPro" id="IPR029071">
    <property type="entry name" value="Ubiquitin-like_domsf"/>
</dbReference>
<keyword evidence="11" id="KW-1185">Reference proteome</keyword>
<evidence type="ECO:0000256" key="2">
    <source>
        <dbReference type="ARBA" id="ARBA00004240"/>
    </source>
</evidence>
<organism evidence="10 11">
    <name type="scientific">Cladophialophora chaetospira</name>
    <dbReference type="NCBI Taxonomy" id="386627"/>
    <lineage>
        <taxon>Eukaryota</taxon>
        <taxon>Fungi</taxon>
        <taxon>Dikarya</taxon>
        <taxon>Ascomycota</taxon>
        <taxon>Pezizomycotina</taxon>
        <taxon>Eurotiomycetes</taxon>
        <taxon>Chaetothyriomycetidae</taxon>
        <taxon>Chaetothyriales</taxon>
        <taxon>Herpotrichiellaceae</taxon>
        <taxon>Cladophialophora</taxon>
    </lineage>
</organism>
<dbReference type="Proteomes" id="UP001172673">
    <property type="component" value="Unassembled WGS sequence"/>
</dbReference>
<evidence type="ECO:0000256" key="4">
    <source>
        <dbReference type="ARBA" id="ARBA00007920"/>
    </source>
</evidence>
<dbReference type="Pfam" id="PF05057">
    <property type="entry name" value="DUF676"/>
    <property type="match status" value="1"/>
</dbReference>
<keyword evidence="7" id="KW-0472">Membrane</keyword>
<evidence type="ECO:0000256" key="8">
    <source>
        <dbReference type="SAM" id="MobiDB-lite"/>
    </source>
</evidence>
<keyword evidence="5" id="KW-0256">Endoplasmic reticulum</keyword>
<dbReference type="InterPro" id="IPR000626">
    <property type="entry name" value="Ubiquitin-like_dom"/>
</dbReference>
<feature type="compositionally biased region" description="Basic and acidic residues" evidence="8">
    <location>
        <begin position="1109"/>
        <end position="1119"/>
    </location>
</feature>
<dbReference type="AlphaFoldDB" id="A0AA39CPN9"/>
<comment type="similarity">
    <text evidence="4">Belongs to the putative lipase ROG1 family.</text>
</comment>
<sequence length="1156" mass="129007">MTFGYDSRIAFSRSMAGIDEFARQLLFALRLIRNGGAESRPLIFIAHSLGGIVVKKALILSHQDKHIYGEILKATVGIIFLATPHRGSSIATWMAPLTSLGKVFGLRSDLVQVLGASSRSLMEISEQFIPRSPPLKLVSFTEQQKEPPAISLVSLPGALVVAPDSATMGLANEIVYPVNKNHRNICKFADANDETYSLIEESIKEFLVEVKISQRGNSKKHMTLLPHAGPLELECSGETGNAAIDSADFQSPPERPSGQHHTASFKPNESVGKFRFQGRESFIDEDWDDVFTVPVEVTVTRPCYDVQRGYKIQSKQTLADFYSRALPAPVHAVLGRRVDRYLELKHDRVQDAIRVYNGTDDSPSIMVSFHRTVRIPESRKDYPLPPALGQFPLFGAHQFSEQLPPAMAARAGVLLPMYQREAMWLSFASCSTSKFVVRPFVGGVNTISGEAMVCNMNSLIRRINAPLQNQDYVVVPEQKWLDGIATEPGVVRQFVAAPMSPAETSSEHSTPNTYEGVGSALKSKHHRSQSRTLAPSIEWQVTGKDIVGGLQLQLIPEHRPERMFFGPVRNTIFCRTWRSYLGQVPQGVRQYDAFKTPEELGLRTGDNIHLKALDEMQPRRRKTVADLALEAPATLGENDPIEIEMCFDSTFNITVQQPGKDYSLVLRQVDENDNFDDIASAFAQEFKKRGDGVENGVLCMEGWMANSPNTISFHQRLGYVPYLPEESVRLPTGRICAVADARESVSALDRDGGRYQCVLAYRSVDNLRQTLGETFHIAKEHIQICTDYEWDLPDAMDLTSTLPYYRYMGILARGDDHHDCGILEFSKETVLSWPAFPSTKWTTVSDIAVLLAQKVGKDKSEGRLYDRDGNELKGDDLIAANRYGPCEITFMRAQKGGGGGGYVNISVTIRGEVEKFFFWRDSVSVVDVKKEILQKYHVALDRQTLSMHGSVLRDDEELSSEEESLRLELAISTSKQPSMGLGAGAKINQDILLDKNDYRIWDVANSQIVNVQIINAFDFFGLTGVIPPKSPISEETYQQHNLPFFAEQYQEKPTLRIGGAFDSIYTVGQVEAIQQEQLLEEEVEEVRERGPLAPYLTAYESDDESDNGADERVEENPEMELRIVTMDVDDTLPRFRSVAEDIIYGDDGDFSGGSPP</sequence>
<evidence type="ECO:0000313" key="11">
    <source>
        <dbReference type="Proteomes" id="UP001172673"/>
    </source>
</evidence>
<dbReference type="GO" id="GO:0005739">
    <property type="term" value="C:mitochondrion"/>
    <property type="evidence" value="ECO:0007669"/>
    <property type="project" value="UniProtKB-SubCell"/>
</dbReference>
<feature type="domain" description="Ubiquitin-like" evidence="9">
    <location>
        <begin position="903"/>
        <end position="960"/>
    </location>
</feature>
<protein>
    <recommendedName>
        <fullName evidence="9">Ubiquitin-like domain-containing protein</fullName>
    </recommendedName>
</protein>
<evidence type="ECO:0000256" key="5">
    <source>
        <dbReference type="ARBA" id="ARBA00022824"/>
    </source>
</evidence>
<proteinExistence type="inferred from homology"/>
<evidence type="ECO:0000256" key="7">
    <source>
        <dbReference type="ARBA" id="ARBA00023136"/>
    </source>
</evidence>
<evidence type="ECO:0000313" key="10">
    <source>
        <dbReference type="EMBL" id="KAJ9617244.1"/>
    </source>
</evidence>
<reference evidence="10" key="1">
    <citation type="submission" date="2022-10" db="EMBL/GenBank/DDBJ databases">
        <title>Culturing micro-colonial fungi from biological soil crusts in the Mojave desert and describing Neophaeococcomyces mojavensis, and introducing the new genera and species Taxawa tesnikishii.</title>
        <authorList>
            <person name="Kurbessoian T."/>
            <person name="Stajich J.E."/>
        </authorList>
    </citation>
    <scope>NUCLEOTIDE SEQUENCE</scope>
    <source>
        <strain evidence="10">TK_41</strain>
    </source>
</reference>
<dbReference type="PANTHER" id="PTHR48182:SF2">
    <property type="entry name" value="PROTEIN SERAC1"/>
    <property type="match status" value="1"/>
</dbReference>
<dbReference type="InterPro" id="IPR029058">
    <property type="entry name" value="AB_hydrolase_fold"/>
</dbReference>
<name>A0AA39CPN9_9EURO</name>
<dbReference type="PROSITE" id="PS50053">
    <property type="entry name" value="UBIQUITIN_2"/>
    <property type="match status" value="1"/>
</dbReference>
<feature type="region of interest" description="Disordered" evidence="8">
    <location>
        <begin position="242"/>
        <end position="266"/>
    </location>
</feature>
<dbReference type="PANTHER" id="PTHR48182">
    <property type="entry name" value="PROTEIN SERAC1"/>
    <property type="match status" value="1"/>
</dbReference>
<dbReference type="InterPro" id="IPR052374">
    <property type="entry name" value="SERAC1"/>
</dbReference>
<accession>A0AA39CPN9</accession>
<dbReference type="SUPFAM" id="SSF54236">
    <property type="entry name" value="Ubiquitin-like"/>
    <property type="match status" value="1"/>
</dbReference>
<dbReference type="SUPFAM" id="SSF53474">
    <property type="entry name" value="alpha/beta-Hydrolases"/>
    <property type="match status" value="1"/>
</dbReference>
<dbReference type="GO" id="GO:0005783">
    <property type="term" value="C:endoplasmic reticulum"/>
    <property type="evidence" value="ECO:0007669"/>
    <property type="project" value="UniProtKB-SubCell"/>
</dbReference>
<dbReference type="GO" id="GO:0016020">
    <property type="term" value="C:membrane"/>
    <property type="evidence" value="ECO:0007669"/>
    <property type="project" value="UniProtKB-SubCell"/>
</dbReference>
<comment type="subcellular location">
    <subcellularLocation>
        <location evidence="2">Endoplasmic reticulum</location>
    </subcellularLocation>
    <subcellularLocation>
        <location evidence="3">Membrane</location>
    </subcellularLocation>
    <subcellularLocation>
        <location evidence="1">Mitochondrion</location>
    </subcellularLocation>
</comment>
<evidence type="ECO:0000256" key="3">
    <source>
        <dbReference type="ARBA" id="ARBA00004370"/>
    </source>
</evidence>
<evidence type="ECO:0000256" key="6">
    <source>
        <dbReference type="ARBA" id="ARBA00023128"/>
    </source>
</evidence>
<dbReference type="InterPro" id="IPR007751">
    <property type="entry name" value="DUF676_lipase-like"/>
</dbReference>
<keyword evidence="6" id="KW-0496">Mitochondrion</keyword>
<dbReference type="EMBL" id="JAPDRK010000001">
    <property type="protein sequence ID" value="KAJ9617244.1"/>
    <property type="molecule type" value="Genomic_DNA"/>
</dbReference>